<comment type="caution">
    <text evidence="2">The sequence shown here is derived from an EMBL/GenBank/DDBJ whole genome shotgun (WGS) entry which is preliminary data.</text>
</comment>
<organism evidence="2 4">
    <name type="scientific">Colwellia hornerae</name>
    <dbReference type="NCBI Taxonomy" id="89402"/>
    <lineage>
        <taxon>Bacteria</taxon>
        <taxon>Pseudomonadati</taxon>
        <taxon>Pseudomonadota</taxon>
        <taxon>Gammaproteobacteria</taxon>
        <taxon>Alteromonadales</taxon>
        <taxon>Colwelliaceae</taxon>
        <taxon>Colwellia</taxon>
    </lineage>
</organism>
<dbReference type="EMBL" id="VOLR01000009">
    <property type="protein sequence ID" value="TWX60301.1"/>
    <property type="molecule type" value="Genomic_DNA"/>
</dbReference>
<gene>
    <name evidence="1" type="ORF">ESZ26_07985</name>
    <name evidence="2" type="ORF">ESZ27_04675</name>
</gene>
<evidence type="ECO:0000313" key="4">
    <source>
        <dbReference type="Proteomes" id="UP000321917"/>
    </source>
</evidence>
<dbReference type="Proteomes" id="UP000321525">
    <property type="component" value="Unassembled WGS sequence"/>
</dbReference>
<protein>
    <submittedName>
        <fullName evidence="2">Type II toxin-antitoxin system RelE/ParE family toxin</fullName>
    </submittedName>
</protein>
<evidence type="ECO:0000313" key="3">
    <source>
        <dbReference type="Proteomes" id="UP000321525"/>
    </source>
</evidence>
<evidence type="ECO:0000313" key="1">
    <source>
        <dbReference type="EMBL" id="TWX60301.1"/>
    </source>
</evidence>
<evidence type="ECO:0000313" key="2">
    <source>
        <dbReference type="EMBL" id="TWX70056.1"/>
    </source>
</evidence>
<reference evidence="2 4" key="1">
    <citation type="submission" date="2019-07" db="EMBL/GenBank/DDBJ databases">
        <title>Genomes of sea-ice associated Colwellia species.</title>
        <authorList>
            <person name="Bowman J.P."/>
        </authorList>
    </citation>
    <scope>NUCLEOTIDE SEQUENCE [LARGE SCALE GENOMIC DNA]</scope>
    <source>
        <strain evidence="1 3">ACAM 607</strain>
        <strain evidence="2 4">IC036</strain>
    </source>
</reference>
<dbReference type="EMBL" id="VOLQ01000006">
    <property type="protein sequence ID" value="TWX70056.1"/>
    <property type="molecule type" value="Genomic_DNA"/>
</dbReference>
<keyword evidence="3" id="KW-1185">Reference proteome</keyword>
<name>A0A5C6QLG7_9GAMM</name>
<proteinExistence type="predicted"/>
<dbReference type="OrthoDB" id="516834at2"/>
<sequence length="79" mass="9129">MNKFLLSSNAKKDLIKIDKYTQLTWATAQQNDYLKILDSTYKLLAIEAELGINFNCIIKFCSNPPQSGYVTYDRTFLIK</sequence>
<dbReference type="Proteomes" id="UP000321917">
    <property type="component" value="Unassembled WGS sequence"/>
</dbReference>
<dbReference type="AlphaFoldDB" id="A0A5C6QLG7"/>
<accession>A0A5C6QLG7</accession>
<dbReference type="RefSeq" id="WP_146799218.1">
    <property type="nucleotide sequence ID" value="NZ_VOLP01000010.1"/>
</dbReference>